<dbReference type="EMBL" id="OU896719">
    <property type="protein sequence ID" value="CAH1119795.1"/>
    <property type="molecule type" value="Genomic_DNA"/>
</dbReference>
<protein>
    <recommendedName>
        <fullName evidence="2">Antistasin-like domain-containing protein</fullName>
    </recommendedName>
</protein>
<dbReference type="GO" id="GO:0005886">
    <property type="term" value="C:plasma membrane"/>
    <property type="evidence" value="ECO:0007669"/>
    <property type="project" value="TreeGrafter"/>
</dbReference>
<accession>A0A9P0DBJ2</accession>
<dbReference type="SUPFAM" id="SSF57603">
    <property type="entry name" value="FnI-like domain"/>
    <property type="match status" value="2"/>
</dbReference>
<dbReference type="PANTHER" id="PTHR46439:SF1">
    <property type="entry name" value="CYSTEINE-RICH MOTOR NEURON 1 PROTEIN"/>
    <property type="match status" value="1"/>
</dbReference>
<dbReference type="PROSITE" id="PS51252">
    <property type="entry name" value="ANTISTASIN"/>
    <property type="match status" value="1"/>
</dbReference>
<reference evidence="3" key="1">
    <citation type="submission" date="2022-01" db="EMBL/GenBank/DDBJ databases">
        <authorList>
            <person name="King R."/>
        </authorList>
    </citation>
    <scope>NUCLEOTIDE SEQUENCE</scope>
</reference>
<keyword evidence="4" id="KW-1185">Reference proteome</keyword>
<keyword evidence="1" id="KW-0472">Membrane</keyword>
<dbReference type="PANTHER" id="PTHR46439">
    <property type="entry name" value="CYSTEINE-RICH MOTOR NEURON 1 PROTEIN"/>
    <property type="match status" value="1"/>
</dbReference>
<dbReference type="GO" id="GO:0004867">
    <property type="term" value="F:serine-type endopeptidase inhibitor activity"/>
    <property type="evidence" value="ECO:0007669"/>
    <property type="project" value="InterPro"/>
</dbReference>
<sequence>MSLFADDTAVFTYSTNFEQAAMILQSALNFLQECFLKWKTKSNPRKTLLVVLGRERRPSRTRIVLDGHELEWSSQVIPRRSKLGLRQKLNIYIMAIRPISLYASVVWGHTAKSHITRLQTLQNKITSSLQSCQSLKNETSRLSKKLKFRRISFSGMQLIMTQMGCSQLFRLNQIKERSTTRAAPSIEACPPDSVLSADVCKCDPSLCRKPPCPTELRQATNASEVPGQCCPTYECSGCKKEEEIAGKCPCAPGAVIEGDDCVCVDREKRLVDGKCLCNFLQCPLPQICDKKSVAVTVTGECCNTVICKPCPFDSESTNLETDELEDHCVCLPCKTDCGNNRTAVIKKHGSGFPGNCCDLYECKKPESVQGCIIGDVFYENGKEWQTEDLQICRCNNGLSLCSKTKDKEAQSCFVDNKLYKDNEKWTKEDGCTECTCKDGLEQCISHFCDVKETHIQKNHSCFRQDRIYQPSETWLEKDGCTKCTCANGTEQCVSSLCDPTTTMKTNECQPLANCNTTCSHGYKINKKGCEVCRCSNGKISQDLLIKYNISLTELIKILDDFRSRKTSTVAPETSTRAAVTVDGVVDRFGGASTTTEPSVVPTDDGRESWVYIAIAVLAFGIFIIAISIMCIYKSRRKSSIDLTHCQYHTVNNLNNNTIKKTDQLL</sequence>
<dbReference type="Pfam" id="PF02822">
    <property type="entry name" value="Antistasin"/>
    <property type="match status" value="1"/>
</dbReference>
<evidence type="ECO:0000313" key="4">
    <source>
        <dbReference type="Proteomes" id="UP001153737"/>
    </source>
</evidence>
<organism evidence="3 4">
    <name type="scientific">Phaedon cochleariae</name>
    <name type="common">Mustard beetle</name>
    <dbReference type="NCBI Taxonomy" id="80249"/>
    <lineage>
        <taxon>Eukaryota</taxon>
        <taxon>Metazoa</taxon>
        <taxon>Ecdysozoa</taxon>
        <taxon>Arthropoda</taxon>
        <taxon>Hexapoda</taxon>
        <taxon>Insecta</taxon>
        <taxon>Pterygota</taxon>
        <taxon>Neoptera</taxon>
        <taxon>Endopterygota</taxon>
        <taxon>Coleoptera</taxon>
        <taxon>Polyphaga</taxon>
        <taxon>Cucujiformia</taxon>
        <taxon>Chrysomeloidea</taxon>
        <taxon>Chrysomelidae</taxon>
        <taxon>Chrysomelinae</taxon>
        <taxon>Chrysomelini</taxon>
        <taxon>Phaedon</taxon>
    </lineage>
</organism>
<dbReference type="AlphaFoldDB" id="A0A9P0DBJ2"/>
<evidence type="ECO:0000256" key="1">
    <source>
        <dbReference type="SAM" id="Phobius"/>
    </source>
</evidence>
<keyword evidence="1" id="KW-0812">Transmembrane</keyword>
<evidence type="ECO:0000313" key="3">
    <source>
        <dbReference type="EMBL" id="CAH1119795.1"/>
    </source>
</evidence>
<feature type="domain" description="Antistasin-like" evidence="2">
    <location>
        <begin position="508"/>
        <end position="534"/>
    </location>
</feature>
<dbReference type="InterPro" id="IPR052624">
    <property type="entry name" value="CRIM1"/>
</dbReference>
<dbReference type="InterPro" id="IPR004094">
    <property type="entry name" value="Antistasin-like"/>
</dbReference>
<name>A0A9P0DBJ2_PHACE</name>
<dbReference type="Gene3D" id="2.10.22.10">
    <property type="entry name" value="Antistasin, domain 1"/>
    <property type="match status" value="1"/>
</dbReference>
<dbReference type="OrthoDB" id="5976811at2759"/>
<dbReference type="Proteomes" id="UP001153737">
    <property type="component" value="Chromosome 13"/>
</dbReference>
<keyword evidence="1" id="KW-1133">Transmembrane helix</keyword>
<reference evidence="3" key="2">
    <citation type="submission" date="2022-10" db="EMBL/GenBank/DDBJ databases">
        <authorList>
            <consortium name="ENA_rothamsted_submissions"/>
            <consortium name="culmorum"/>
            <person name="King R."/>
        </authorList>
    </citation>
    <scope>NUCLEOTIDE SEQUENCE</scope>
</reference>
<feature type="transmembrane region" description="Helical" evidence="1">
    <location>
        <begin position="609"/>
        <end position="632"/>
    </location>
</feature>
<evidence type="ECO:0000259" key="2">
    <source>
        <dbReference type="PROSITE" id="PS51252"/>
    </source>
</evidence>
<proteinExistence type="predicted"/>
<dbReference type="Gene3D" id="2.10.70.10">
    <property type="entry name" value="Complement Module, domain 1"/>
    <property type="match status" value="2"/>
</dbReference>
<gene>
    <name evidence="3" type="ORF">PHAECO_LOCUS3881</name>
</gene>